<dbReference type="EC" id="2.3.2.27" evidence="5"/>
<dbReference type="GO" id="GO:0016055">
    <property type="term" value="P:Wnt signaling pathway"/>
    <property type="evidence" value="ECO:0007669"/>
    <property type="project" value="UniProtKB-KW"/>
</dbReference>
<evidence type="ECO:0000256" key="5">
    <source>
        <dbReference type="ARBA" id="ARBA00012483"/>
    </source>
</evidence>
<evidence type="ECO:0000256" key="2">
    <source>
        <dbReference type="ARBA" id="ARBA00004251"/>
    </source>
</evidence>
<evidence type="ECO:0000256" key="7">
    <source>
        <dbReference type="ARBA" id="ARBA00022679"/>
    </source>
</evidence>
<keyword evidence="12 17" id="KW-0863">Zinc-finger</keyword>
<dbReference type="InterPro" id="IPR001841">
    <property type="entry name" value="Znf_RING"/>
</dbReference>
<keyword evidence="14" id="KW-0862">Zinc</keyword>
<dbReference type="OMA" id="PAVHFHQ"/>
<dbReference type="GO" id="GO:0061630">
    <property type="term" value="F:ubiquitin protein ligase activity"/>
    <property type="evidence" value="ECO:0007669"/>
    <property type="project" value="UniProtKB-EC"/>
</dbReference>
<dbReference type="InterPro" id="IPR013083">
    <property type="entry name" value="Znf_RING/FYVE/PHD"/>
</dbReference>
<dbReference type="InParanoid" id="H3B9B5"/>
<evidence type="ECO:0000256" key="12">
    <source>
        <dbReference type="ARBA" id="ARBA00022771"/>
    </source>
</evidence>
<evidence type="ECO:0000256" key="6">
    <source>
        <dbReference type="ARBA" id="ARBA00022475"/>
    </source>
</evidence>
<keyword evidence="11" id="KW-0732">Signal</keyword>
<evidence type="ECO:0000256" key="13">
    <source>
        <dbReference type="ARBA" id="ARBA00022786"/>
    </source>
</evidence>
<keyword evidence="16 19" id="KW-0472">Membrane</keyword>
<keyword evidence="15 19" id="KW-1133">Transmembrane helix</keyword>
<dbReference type="Gene3D" id="3.50.30.30">
    <property type="match status" value="1"/>
</dbReference>
<dbReference type="GeneTree" id="ENSGT00940000154006"/>
<dbReference type="EMBL" id="AFYH01038754">
    <property type="status" value="NOT_ANNOTATED_CDS"/>
    <property type="molecule type" value="Genomic_DNA"/>
</dbReference>
<keyword evidence="9 19" id="KW-0812">Transmembrane</keyword>
<evidence type="ECO:0000313" key="22">
    <source>
        <dbReference type="Proteomes" id="UP000008672"/>
    </source>
</evidence>
<gene>
    <name evidence="21" type="primary">RNF43</name>
</gene>
<dbReference type="GO" id="GO:0030178">
    <property type="term" value="P:negative regulation of Wnt signaling pathway"/>
    <property type="evidence" value="ECO:0007669"/>
    <property type="project" value="UniProtKB-ARBA"/>
</dbReference>
<reference evidence="21" key="3">
    <citation type="submission" date="2025-09" db="UniProtKB">
        <authorList>
            <consortium name="Ensembl"/>
        </authorList>
    </citation>
    <scope>IDENTIFICATION</scope>
</reference>
<evidence type="ECO:0000259" key="20">
    <source>
        <dbReference type="PROSITE" id="PS50089"/>
    </source>
</evidence>
<comment type="pathway">
    <text evidence="3">Protein modification; protein ubiquitination.</text>
</comment>
<dbReference type="HOGENOM" id="CLU_023160_0_0_1"/>
<dbReference type="GO" id="GO:0016567">
    <property type="term" value="P:protein ubiquitination"/>
    <property type="evidence" value="ECO:0007669"/>
    <property type="project" value="UniProtKB-UniPathway"/>
</dbReference>
<evidence type="ECO:0000256" key="3">
    <source>
        <dbReference type="ARBA" id="ARBA00004906"/>
    </source>
</evidence>
<evidence type="ECO:0000256" key="19">
    <source>
        <dbReference type="SAM" id="Phobius"/>
    </source>
</evidence>
<dbReference type="Pfam" id="PF13639">
    <property type="entry name" value="zf-RING_2"/>
    <property type="match status" value="1"/>
</dbReference>
<dbReference type="AlphaFoldDB" id="H3B9B5"/>
<protein>
    <recommendedName>
        <fullName evidence="5">RING-type E3 ubiquitin transferase</fullName>
        <ecNumber evidence="5">2.3.2.27</ecNumber>
    </recommendedName>
</protein>
<evidence type="ECO:0000256" key="14">
    <source>
        <dbReference type="ARBA" id="ARBA00022833"/>
    </source>
</evidence>
<feature type="compositionally biased region" description="Basic and acidic residues" evidence="18">
    <location>
        <begin position="407"/>
        <end position="423"/>
    </location>
</feature>
<evidence type="ECO:0000256" key="4">
    <source>
        <dbReference type="ARBA" id="ARBA00008759"/>
    </source>
</evidence>
<keyword evidence="22" id="KW-1185">Reference proteome</keyword>
<keyword evidence="10" id="KW-0479">Metal-binding</keyword>
<evidence type="ECO:0000256" key="10">
    <source>
        <dbReference type="ARBA" id="ARBA00022723"/>
    </source>
</evidence>
<dbReference type="FunCoup" id="H3B9B5">
    <property type="interactions" value="682"/>
</dbReference>
<dbReference type="Proteomes" id="UP000008672">
    <property type="component" value="Unassembled WGS sequence"/>
</dbReference>
<dbReference type="SUPFAM" id="SSF57850">
    <property type="entry name" value="RING/U-box"/>
    <property type="match status" value="1"/>
</dbReference>
<dbReference type="SMART" id="SM00184">
    <property type="entry name" value="RING"/>
    <property type="match status" value="1"/>
</dbReference>
<dbReference type="GO" id="GO:0005886">
    <property type="term" value="C:plasma membrane"/>
    <property type="evidence" value="ECO:0007669"/>
    <property type="project" value="UniProtKB-SubCell"/>
</dbReference>
<organism evidence="21 22">
    <name type="scientific">Latimeria chalumnae</name>
    <name type="common">Coelacanth</name>
    <dbReference type="NCBI Taxonomy" id="7897"/>
    <lineage>
        <taxon>Eukaryota</taxon>
        <taxon>Metazoa</taxon>
        <taxon>Chordata</taxon>
        <taxon>Craniata</taxon>
        <taxon>Vertebrata</taxon>
        <taxon>Euteleostomi</taxon>
        <taxon>Coelacanthiformes</taxon>
        <taxon>Coelacanthidae</taxon>
        <taxon>Latimeria</taxon>
    </lineage>
</organism>
<dbReference type="GO" id="GO:0008270">
    <property type="term" value="F:zinc ion binding"/>
    <property type="evidence" value="ECO:0007669"/>
    <property type="project" value="UniProtKB-KW"/>
</dbReference>
<keyword evidence="6" id="KW-1003">Cell membrane</keyword>
<feature type="compositionally biased region" description="Low complexity" evidence="18">
    <location>
        <begin position="345"/>
        <end position="365"/>
    </location>
</feature>
<feature type="transmembrane region" description="Helical" evidence="19">
    <location>
        <begin position="77"/>
        <end position="96"/>
    </location>
</feature>
<dbReference type="Ensembl" id="ENSLACT00000018619.1">
    <property type="protein sequence ID" value="ENSLACP00000018486.1"/>
    <property type="gene ID" value="ENSLACG00000016277.1"/>
</dbReference>
<name>H3B9B5_LATCH</name>
<dbReference type="FunFam" id="3.30.40.10:FF:000075">
    <property type="entry name" value="Putative e3 ubiquitin-protein ligase rnf43"/>
    <property type="match status" value="1"/>
</dbReference>
<evidence type="ECO:0000256" key="9">
    <source>
        <dbReference type="ARBA" id="ARBA00022692"/>
    </source>
</evidence>
<sequence>QAKLAVQRGAMAVIFDITDDASAADQLFGNSDLPRPVVLIRGKDAELLMDVVNKNREAKVRIEVKETPADWWPGYDMGISITLVIAVLVIVLLIAVRSRCRHNRTQDSLQQQTIRAISRLEIRKYKSRCKTGGHIHHSGQDSGSSCSSAPVCAICLEEFIEGQDLRIITCFHEFHKECVDPWLLQHRTCPLCMHNIIEGDAIPRHLSHSRSPTNVEHNQQVHFLRQYPGHAHLYRHTTTFPTRAYHQSNSRSATAQNPNMGHYFFNPEVYQIDFNTMRTNPHRRPPPWADQQYLQRTCVPQHRATCLGQQVPQTVKHHSTHSRGVHHGRQEDGSCSGGSFRTERSGYLPDGPGSDSSSGPCHGSSSDSVLNCTDVSLQGVYGSWSTFRSSLSSDYDPFVYCSQGKQNTEKGDDQSLKETRPRSLDSVVNRAGSIPEDQVFSHVHYHHHRHHHYRDGKQNATRNSKPASDNIIVPEQRPIRTHHCQLEPECGPQSQLAPHSGRTPFLSQGDLAEFSVQRGNTQEERSEVNEVLLNGTPLLPCCSEPGCSTNRHQRRKRSCRHDPSAVYLHQGFDMPEDCSVHIHYGHSASYCCTPEIQPLVPVPLVLDAGIARDHSLACCMAPEAVW</sequence>
<dbReference type="UniPathway" id="UPA00143"/>
<reference evidence="21" key="2">
    <citation type="submission" date="2025-08" db="UniProtKB">
        <authorList>
            <consortium name="Ensembl"/>
        </authorList>
    </citation>
    <scope>IDENTIFICATION</scope>
</reference>
<dbReference type="CDD" id="cd16798">
    <property type="entry name" value="RING-H2_RNF43"/>
    <property type="match status" value="1"/>
</dbReference>
<evidence type="ECO:0000256" key="18">
    <source>
        <dbReference type="SAM" id="MobiDB-lite"/>
    </source>
</evidence>
<feature type="region of interest" description="Disordered" evidence="18">
    <location>
        <begin position="310"/>
        <end position="365"/>
    </location>
</feature>
<dbReference type="Pfam" id="PF18212">
    <property type="entry name" value="ZNRF_3_ecto"/>
    <property type="match status" value="1"/>
</dbReference>
<accession>H3B9B5</accession>
<keyword evidence="7" id="KW-0808">Transferase</keyword>
<dbReference type="InterPro" id="IPR051073">
    <property type="entry name" value="ZNRF3_Arkadia_E3_ligases"/>
</dbReference>
<keyword evidence="8" id="KW-0879">Wnt signaling pathway</keyword>
<dbReference type="PANTHER" id="PTHR16200">
    <property type="entry name" value="RING ZINC FINGER"/>
    <property type="match status" value="1"/>
</dbReference>
<comment type="subcellular location">
    <subcellularLocation>
        <location evidence="2">Cell membrane</location>
        <topology evidence="2">Single-pass type I membrane protein</topology>
    </subcellularLocation>
</comment>
<dbReference type="Gene3D" id="3.30.40.10">
    <property type="entry name" value="Zinc/RING finger domain, C3HC4 (zinc finger)"/>
    <property type="match status" value="1"/>
</dbReference>
<dbReference type="InterPro" id="IPR045907">
    <property type="entry name" value="RNF43_Znf_RING"/>
</dbReference>
<proteinExistence type="inferred from homology"/>
<dbReference type="eggNOG" id="KOG0800">
    <property type="taxonomic scope" value="Eukaryota"/>
</dbReference>
<feature type="region of interest" description="Disordered" evidence="18">
    <location>
        <begin position="404"/>
        <end position="424"/>
    </location>
</feature>
<feature type="compositionally biased region" description="Basic residues" evidence="18">
    <location>
        <begin position="315"/>
        <end position="327"/>
    </location>
</feature>
<reference evidence="22" key="1">
    <citation type="submission" date="2011-08" db="EMBL/GenBank/DDBJ databases">
        <title>The draft genome of Latimeria chalumnae.</title>
        <authorList>
            <person name="Di Palma F."/>
            <person name="Alfoldi J."/>
            <person name="Johnson J."/>
            <person name="Berlin A."/>
            <person name="Gnerre S."/>
            <person name="Jaffe D."/>
            <person name="MacCallum I."/>
            <person name="Young S."/>
            <person name="Walker B.J."/>
            <person name="Lander E."/>
            <person name="Lindblad-Toh K."/>
        </authorList>
    </citation>
    <scope>NUCLEOTIDE SEQUENCE [LARGE SCALE GENOMIC DNA]</scope>
    <source>
        <strain evidence="22">Wild caught</strain>
    </source>
</reference>
<evidence type="ECO:0000256" key="16">
    <source>
        <dbReference type="ARBA" id="ARBA00023136"/>
    </source>
</evidence>
<dbReference type="PROSITE" id="PS50089">
    <property type="entry name" value="ZF_RING_2"/>
    <property type="match status" value="1"/>
</dbReference>
<comment type="catalytic activity">
    <reaction evidence="1">
        <text>S-ubiquitinyl-[E2 ubiquitin-conjugating enzyme]-L-cysteine + [acceptor protein]-L-lysine = [E2 ubiquitin-conjugating enzyme]-L-cysteine + N(6)-ubiquitinyl-[acceptor protein]-L-lysine.</text>
        <dbReference type="EC" id="2.3.2.27"/>
    </reaction>
</comment>
<feature type="domain" description="RING-type" evidence="20">
    <location>
        <begin position="152"/>
        <end position="192"/>
    </location>
</feature>
<evidence type="ECO:0000256" key="15">
    <source>
        <dbReference type="ARBA" id="ARBA00022989"/>
    </source>
</evidence>
<comment type="similarity">
    <text evidence="4">Belongs to the ZNRF3 family.</text>
</comment>
<evidence type="ECO:0000256" key="17">
    <source>
        <dbReference type="PROSITE-ProRule" id="PRU00175"/>
    </source>
</evidence>
<dbReference type="InterPro" id="IPR040700">
    <property type="entry name" value="ZNRF-3_ecto"/>
</dbReference>
<evidence type="ECO:0000256" key="1">
    <source>
        <dbReference type="ARBA" id="ARBA00000900"/>
    </source>
</evidence>
<evidence type="ECO:0000256" key="8">
    <source>
        <dbReference type="ARBA" id="ARBA00022687"/>
    </source>
</evidence>
<evidence type="ECO:0000256" key="11">
    <source>
        <dbReference type="ARBA" id="ARBA00022729"/>
    </source>
</evidence>
<dbReference type="STRING" id="7897.ENSLACP00000018486"/>
<evidence type="ECO:0000313" key="21">
    <source>
        <dbReference type="Ensembl" id="ENSLACP00000018486.1"/>
    </source>
</evidence>
<keyword evidence="13" id="KW-0833">Ubl conjugation pathway</keyword>